<evidence type="ECO:0000256" key="8">
    <source>
        <dbReference type="ARBA" id="ARBA00023065"/>
    </source>
</evidence>
<keyword evidence="6" id="KW-0851">Voltage-gated channel</keyword>
<feature type="transmembrane region" description="Helical" evidence="12">
    <location>
        <begin position="46"/>
        <end position="70"/>
    </location>
</feature>
<dbReference type="OrthoDB" id="8879391at2759"/>
<evidence type="ECO:0000313" key="16">
    <source>
        <dbReference type="Proteomes" id="UP000559068"/>
    </source>
</evidence>
<keyword evidence="5" id="KW-0631">Potassium channel</keyword>
<feature type="region of interest" description="Disordered" evidence="11">
    <location>
        <begin position="347"/>
        <end position="388"/>
    </location>
</feature>
<name>A0A7K6U9V5_9AVES</name>
<dbReference type="SUPFAM" id="SSF81324">
    <property type="entry name" value="Voltage-gated potassium channels"/>
    <property type="match status" value="1"/>
</dbReference>
<dbReference type="GO" id="GO:0008076">
    <property type="term" value="C:voltage-gated potassium channel complex"/>
    <property type="evidence" value="ECO:0007669"/>
    <property type="project" value="TreeGrafter"/>
</dbReference>
<gene>
    <name evidence="15" type="primary">Kcnq4</name>
    <name evidence="15" type="ORF">AEGBEN_R10294</name>
</gene>
<evidence type="ECO:0000256" key="12">
    <source>
        <dbReference type="SAM" id="Phobius"/>
    </source>
</evidence>
<evidence type="ECO:0000259" key="14">
    <source>
        <dbReference type="Pfam" id="PF07885"/>
    </source>
</evidence>
<keyword evidence="12" id="KW-1133">Transmembrane helix</keyword>
<comment type="caution">
    <text evidence="15">The sequence shown here is derived from an EMBL/GenBank/DDBJ whole genome shotgun (WGS) entry which is preliminary data.</text>
</comment>
<feature type="non-terminal residue" evidence="15">
    <location>
        <position position="1"/>
    </location>
</feature>
<evidence type="ECO:0000256" key="11">
    <source>
        <dbReference type="SAM" id="MobiDB-lite"/>
    </source>
</evidence>
<feature type="domain" description="Potassium channel voltage dependent KCNQ C-terminal" evidence="13">
    <location>
        <begin position="371"/>
        <end position="557"/>
    </location>
</feature>
<feature type="transmembrane region" description="Helical" evidence="12">
    <location>
        <begin position="134"/>
        <end position="152"/>
    </location>
</feature>
<keyword evidence="7" id="KW-0630">Potassium</keyword>
<feature type="domain" description="Potassium channel" evidence="14">
    <location>
        <begin position="140"/>
        <end position="212"/>
    </location>
</feature>
<dbReference type="FunFam" id="1.10.287.70:FF:000038">
    <property type="entry name" value="Potassium voltage-gated channel subfamily KQT member"/>
    <property type="match status" value="1"/>
</dbReference>
<evidence type="ECO:0000256" key="6">
    <source>
        <dbReference type="ARBA" id="ARBA00022882"/>
    </source>
</evidence>
<evidence type="ECO:0000259" key="13">
    <source>
        <dbReference type="Pfam" id="PF03520"/>
    </source>
</evidence>
<dbReference type="Pfam" id="PF07885">
    <property type="entry name" value="Ion_trans_2"/>
    <property type="match status" value="1"/>
</dbReference>
<sequence length="607" mass="68153">FLLVFSCLVLSVFSTIQEHQKLANQCLFILVSGEQGWHLDSPSPNFIVFIASVAVIAAGTQGNIFATSALRSMRFLQILRMVRMDRRGGTWKLLGSVVYAHSKVRMRDLGTAPPNPLPEAPLTAPLPRQELITAWYIGFLVLIFSSFLVYLAEKDANVQFATYADSLWWGTVTLTTIGYGDKTPQTWLGRMLAAGFALLGISFFALPAGILGSGFALKVQEQHRQKHFEKRRTPAANLIQAAWRLYSTDISRAYLTATWCYYDSLLPSFRELVLMFEHLHRVRNGGFRNSEVKKLPDGAPPPYHSFTLKSISPASCSGESPILSGKRRLLRTWGSWRWSNKMGIKDRIRLSNPQRQGSRGRQHLGPPLHRSPSTEDLPEASSPTKVQKSWSFNDRTRFRASLRLKPRTPVEADCPPEDNGEEKSSHCDLTFEDIMPAVKTLIRAVRTLKFLVAKRKFKETLRPYDVKDVIEQYSAGHLDMLGRIKSLQTRVDQIVGKVALAADKKMREKGEKLALESELVDELSMMGRVVKVERQVQSIEQKLDLLLGLYSQCLRKGSINSFSLAAVKVPSCEPDITSDYHSPVDHEDISVSAQTLNISRSASTNMD</sequence>
<keyword evidence="16" id="KW-1185">Reference proteome</keyword>
<reference evidence="15 16" key="1">
    <citation type="submission" date="2019-09" db="EMBL/GenBank/DDBJ databases">
        <title>Bird 10,000 Genomes (B10K) Project - Family phase.</title>
        <authorList>
            <person name="Zhang G."/>
        </authorList>
    </citation>
    <scope>NUCLEOTIDE SEQUENCE [LARGE SCALE GENOMIC DNA]</scope>
    <source>
        <strain evidence="15">B10K-DU-029-76</strain>
        <tissue evidence="15">Heart</tissue>
    </source>
</reference>
<dbReference type="PANTHER" id="PTHR47735:SF7">
    <property type="entry name" value="POTASSIUM VOLTAGE-GATED CHANNEL SUBFAMILY KQT MEMBER 4"/>
    <property type="match status" value="1"/>
</dbReference>
<keyword evidence="8" id="KW-0406">Ion transport</keyword>
<organism evidence="15 16">
    <name type="scientific">Aegotheles bennettii</name>
    <dbReference type="NCBI Taxonomy" id="48278"/>
    <lineage>
        <taxon>Eukaryota</taxon>
        <taxon>Metazoa</taxon>
        <taxon>Chordata</taxon>
        <taxon>Craniata</taxon>
        <taxon>Vertebrata</taxon>
        <taxon>Euteleostomi</taxon>
        <taxon>Archelosauria</taxon>
        <taxon>Archosauria</taxon>
        <taxon>Dinosauria</taxon>
        <taxon>Saurischia</taxon>
        <taxon>Theropoda</taxon>
        <taxon>Coelurosauria</taxon>
        <taxon>Aves</taxon>
        <taxon>Neognathae</taxon>
        <taxon>Neoaves</taxon>
        <taxon>Strisores</taxon>
        <taxon>Caprimulgiformes</taxon>
        <taxon>Aegothelidae</taxon>
        <taxon>Aegotheles</taxon>
    </lineage>
</organism>
<dbReference type="EMBL" id="VZRW01008669">
    <property type="protein sequence ID" value="NWX19544.1"/>
    <property type="molecule type" value="Genomic_DNA"/>
</dbReference>
<protein>
    <submittedName>
        <fullName evidence="15">KCNQ4 protein</fullName>
    </submittedName>
</protein>
<dbReference type="GO" id="GO:0005249">
    <property type="term" value="F:voltage-gated potassium channel activity"/>
    <property type="evidence" value="ECO:0007669"/>
    <property type="project" value="InterPro"/>
</dbReference>
<dbReference type="Gene3D" id="1.10.287.70">
    <property type="match status" value="1"/>
</dbReference>
<dbReference type="PANTHER" id="PTHR47735">
    <property type="entry name" value="POTASSIUM VOLTAGE-GATED CHANNEL SUBFAMILY KQT MEMBER 4"/>
    <property type="match status" value="1"/>
</dbReference>
<dbReference type="InterPro" id="IPR013821">
    <property type="entry name" value="K_chnl_volt-dep_KCNQ_C"/>
</dbReference>
<feature type="region of interest" description="Disordered" evidence="11">
    <location>
        <begin position="403"/>
        <end position="425"/>
    </location>
</feature>
<evidence type="ECO:0000313" key="15">
    <source>
        <dbReference type="EMBL" id="NWX19544.1"/>
    </source>
</evidence>
<dbReference type="AlphaFoldDB" id="A0A7K6U9V5"/>
<keyword evidence="3" id="KW-1003">Cell membrane</keyword>
<dbReference type="InterPro" id="IPR013099">
    <property type="entry name" value="K_chnl_dom"/>
</dbReference>
<keyword evidence="9" id="KW-0407">Ion channel</keyword>
<keyword evidence="2" id="KW-0813">Transport</keyword>
<keyword evidence="4" id="KW-0633">Potassium transport</keyword>
<proteinExistence type="predicted"/>
<evidence type="ECO:0000256" key="3">
    <source>
        <dbReference type="ARBA" id="ARBA00022475"/>
    </source>
</evidence>
<evidence type="ECO:0000256" key="10">
    <source>
        <dbReference type="ARBA" id="ARBA00034430"/>
    </source>
</evidence>
<evidence type="ECO:0000256" key="7">
    <source>
        <dbReference type="ARBA" id="ARBA00022958"/>
    </source>
</evidence>
<keyword evidence="12" id="KW-0472">Membrane</keyword>
<feature type="non-terminal residue" evidence="15">
    <location>
        <position position="607"/>
    </location>
</feature>
<dbReference type="Gene3D" id="6.10.140.1910">
    <property type="match status" value="2"/>
</dbReference>
<dbReference type="Proteomes" id="UP000559068">
    <property type="component" value="Unassembled WGS sequence"/>
</dbReference>
<comment type="subcellular location">
    <subcellularLocation>
        <location evidence="1">Cell membrane</location>
        <topology evidence="1">Multi-pass membrane protein</topology>
    </subcellularLocation>
</comment>
<accession>A0A7K6U9V5</accession>
<dbReference type="Pfam" id="PF03520">
    <property type="entry name" value="KCNQ_channel"/>
    <property type="match status" value="1"/>
</dbReference>
<dbReference type="InterPro" id="IPR003937">
    <property type="entry name" value="K_chnl_volt-dep_KCNQ"/>
</dbReference>
<feature type="transmembrane region" description="Helical" evidence="12">
    <location>
        <begin position="191"/>
        <end position="217"/>
    </location>
</feature>
<comment type="catalytic activity">
    <reaction evidence="10">
        <text>K(+)(in) = K(+)(out)</text>
        <dbReference type="Rhea" id="RHEA:29463"/>
        <dbReference type="ChEBI" id="CHEBI:29103"/>
    </reaction>
</comment>
<evidence type="ECO:0000256" key="1">
    <source>
        <dbReference type="ARBA" id="ARBA00004651"/>
    </source>
</evidence>
<evidence type="ECO:0000256" key="5">
    <source>
        <dbReference type="ARBA" id="ARBA00022826"/>
    </source>
</evidence>
<evidence type="ECO:0000256" key="2">
    <source>
        <dbReference type="ARBA" id="ARBA00022448"/>
    </source>
</evidence>
<keyword evidence="12" id="KW-0812">Transmembrane</keyword>
<evidence type="ECO:0000256" key="9">
    <source>
        <dbReference type="ARBA" id="ARBA00023303"/>
    </source>
</evidence>
<evidence type="ECO:0000256" key="4">
    <source>
        <dbReference type="ARBA" id="ARBA00022538"/>
    </source>
</evidence>